<dbReference type="Proteomes" id="UP000533469">
    <property type="component" value="Unassembled WGS sequence"/>
</dbReference>
<feature type="region of interest" description="Disordered" evidence="1">
    <location>
        <begin position="1"/>
        <end position="29"/>
    </location>
</feature>
<accession>A0A839ZAD7</accession>
<dbReference type="AlphaFoldDB" id="A0A839ZAD7"/>
<protein>
    <submittedName>
        <fullName evidence="2">Uncharacterized protein</fullName>
    </submittedName>
</protein>
<evidence type="ECO:0000256" key="1">
    <source>
        <dbReference type="SAM" id="MobiDB-lite"/>
    </source>
</evidence>
<dbReference type="EMBL" id="JACICD010000004">
    <property type="protein sequence ID" value="MBB3771720.1"/>
    <property type="molecule type" value="Genomic_DNA"/>
</dbReference>
<organism evidence="2 3">
    <name type="scientific">Ancylobacter tetraedralis</name>
    <dbReference type="NCBI Taxonomy" id="217068"/>
    <lineage>
        <taxon>Bacteria</taxon>
        <taxon>Pseudomonadati</taxon>
        <taxon>Pseudomonadota</taxon>
        <taxon>Alphaproteobacteria</taxon>
        <taxon>Hyphomicrobiales</taxon>
        <taxon>Xanthobacteraceae</taxon>
        <taxon>Ancylobacter</taxon>
    </lineage>
</organism>
<evidence type="ECO:0000313" key="2">
    <source>
        <dbReference type="EMBL" id="MBB3771720.1"/>
    </source>
</evidence>
<evidence type="ECO:0000313" key="3">
    <source>
        <dbReference type="Proteomes" id="UP000533469"/>
    </source>
</evidence>
<reference evidence="2 3" key="1">
    <citation type="submission" date="2020-08" db="EMBL/GenBank/DDBJ databases">
        <title>Genomic Encyclopedia of Type Strains, Phase IV (KMG-IV): sequencing the most valuable type-strain genomes for metagenomic binning, comparative biology and taxonomic classification.</title>
        <authorList>
            <person name="Goeker M."/>
        </authorList>
    </citation>
    <scope>NUCLEOTIDE SEQUENCE [LARGE SCALE GENOMIC DNA]</scope>
    <source>
        <strain evidence="2 3">DSM 5895</strain>
    </source>
</reference>
<keyword evidence="3" id="KW-1185">Reference proteome</keyword>
<comment type="caution">
    <text evidence="2">The sequence shown here is derived from an EMBL/GenBank/DDBJ whole genome shotgun (WGS) entry which is preliminary data.</text>
</comment>
<proteinExistence type="predicted"/>
<gene>
    <name evidence="2" type="ORF">FHS55_002329</name>
</gene>
<name>A0A839ZAD7_9HYPH</name>
<sequence length="117" mass="13218">MTQENPPPVTRGWRDALHPMPKPATARPEGSEDVYYILYYAEQTTTGVMGPLRRARYASAHEAADRAMEMLRAGLQRPVEIRDRQDRLITCEMMGWQLPPLARGGDFETAGAARRFA</sequence>
<dbReference type="RefSeq" id="WP_183189906.1">
    <property type="nucleotide sequence ID" value="NZ_JACICD010000004.1"/>
</dbReference>